<reference evidence="1 2" key="1">
    <citation type="submission" date="2020-09" db="EMBL/GenBank/DDBJ databases">
        <title>De no assembly of potato wild relative species, Solanum commersonii.</title>
        <authorList>
            <person name="Cho K."/>
        </authorList>
    </citation>
    <scope>NUCLEOTIDE SEQUENCE [LARGE SCALE GENOMIC DNA]</scope>
    <source>
        <strain evidence="1">LZ3.2</strain>
        <tissue evidence="1">Leaf</tissue>
    </source>
</reference>
<evidence type="ECO:0000313" key="2">
    <source>
        <dbReference type="Proteomes" id="UP000824120"/>
    </source>
</evidence>
<evidence type="ECO:0000313" key="1">
    <source>
        <dbReference type="EMBL" id="KAG5579715.1"/>
    </source>
</evidence>
<dbReference type="Proteomes" id="UP000824120">
    <property type="component" value="Chromosome 10"/>
</dbReference>
<organism evidence="1 2">
    <name type="scientific">Solanum commersonii</name>
    <name type="common">Commerson's wild potato</name>
    <name type="synonym">Commerson's nightshade</name>
    <dbReference type="NCBI Taxonomy" id="4109"/>
    <lineage>
        <taxon>Eukaryota</taxon>
        <taxon>Viridiplantae</taxon>
        <taxon>Streptophyta</taxon>
        <taxon>Embryophyta</taxon>
        <taxon>Tracheophyta</taxon>
        <taxon>Spermatophyta</taxon>
        <taxon>Magnoliopsida</taxon>
        <taxon>eudicotyledons</taxon>
        <taxon>Gunneridae</taxon>
        <taxon>Pentapetalae</taxon>
        <taxon>asterids</taxon>
        <taxon>lamiids</taxon>
        <taxon>Solanales</taxon>
        <taxon>Solanaceae</taxon>
        <taxon>Solanoideae</taxon>
        <taxon>Solaneae</taxon>
        <taxon>Solanum</taxon>
    </lineage>
</organism>
<proteinExistence type="predicted"/>
<accession>A0A9J5WV66</accession>
<gene>
    <name evidence="1" type="ORF">H5410_050342</name>
</gene>
<keyword evidence="2" id="KW-1185">Reference proteome</keyword>
<dbReference type="AlphaFoldDB" id="A0A9J5WV66"/>
<name>A0A9J5WV66_SOLCO</name>
<dbReference type="EMBL" id="JACXVP010000010">
    <property type="protein sequence ID" value="KAG5579715.1"/>
    <property type="molecule type" value="Genomic_DNA"/>
</dbReference>
<protein>
    <submittedName>
        <fullName evidence="1">Uncharacterized protein</fullName>
    </submittedName>
</protein>
<sequence>MMNSLSVILIFEHFRSYQAMEGKSLTWTNSVMNDIMMSELSFVGYTYHAPGERFRPNSQFG</sequence>
<comment type="caution">
    <text evidence="1">The sequence shown here is derived from an EMBL/GenBank/DDBJ whole genome shotgun (WGS) entry which is preliminary data.</text>
</comment>